<dbReference type="PROSITE" id="PS00138">
    <property type="entry name" value="SUBTILASE_SER"/>
    <property type="match status" value="1"/>
</dbReference>
<dbReference type="EMBL" id="JAAGOB010000003">
    <property type="protein sequence ID" value="NED94931.1"/>
    <property type="molecule type" value="Genomic_DNA"/>
</dbReference>
<evidence type="ECO:0000259" key="11">
    <source>
        <dbReference type="Pfam" id="PF00082"/>
    </source>
</evidence>
<keyword evidence="2" id="KW-0964">Secreted</keyword>
<evidence type="ECO:0000259" key="12">
    <source>
        <dbReference type="Pfam" id="PF02225"/>
    </source>
</evidence>
<reference evidence="13 14" key="1">
    <citation type="submission" date="2020-02" db="EMBL/GenBank/DDBJ databases">
        <authorList>
            <person name="Li X.-J."/>
            <person name="Feng X.-M."/>
        </authorList>
    </citation>
    <scope>NUCLEOTIDE SEQUENCE [LARGE SCALE GENOMIC DNA]</scope>
    <source>
        <strain evidence="13 14">CGMCC 4.7225</strain>
    </source>
</reference>
<dbReference type="PRINTS" id="PR00723">
    <property type="entry name" value="SUBTILISIN"/>
</dbReference>
<evidence type="ECO:0000256" key="10">
    <source>
        <dbReference type="SAM" id="SignalP"/>
    </source>
</evidence>
<evidence type="ECO:0000313" key="14">
    <source>
        <dbReference type="Proteomes" id="UP000469185"/>
    </source>
</evidence>
<evidence type="ECO:0000256" key="5">
    <source>
        <dbReference type="ARBA" id="ARBA00022801"/>
    </source>
</evidence>
<dbReference type="Gene3D" id="3.40.50.200">
    <property type="entry name" value="Peptidase S8/S53 domain"/>
    <property type="match status" value="2"/>
</dbReference>
<dbReference type="PROSITE" id="PS51892">
    <property type="entry name" value="SUBTILASE"/>
    <property type="match status" value="1"/>
</dbReference>
<dbReference type="Pfam" id="PF00082">
    <property type="entry name" value="Peptidase_S8"/>
    <property type="match status" value="1"/>
</dbReference>
<dbReference type="PROSITE" id="PS00136">
    <property type="entry name" value="SUBTILASE_ASP"/>
    <property type="match status" value="1"/>
</dbReference>
<proteinExistence type="inferred from homology"/>
<dbReference type="InterPro" id="IPR050131">
    <property type="entry name" value="Peptidase_S8_subtilisin-like"/>
</dbReference>
<comment type="similarity">
    <text evidence="1 8 9">Belongs to the peptidase S8 family.</text>
</comment>
<keyword evidence="6 8" id="KW-0720">Serine protease</keyword>
<evidence type="ECO:0000256" key="3">
    <source>
        <dbReference type="ARBA" id="ARBA00022670"/>
    </source>
</evidence>
<feature type="active site" description="Charge relay system" evidence="7 8">
    <location>
        <position position="190"/>
    </location>
</feature>
<feature type="active site" description="Charge relay system" evidence="7 8">
    <location>
        <position position="266"/>
    </location>
</feature>
<keyword evidence="5 8" id="KW-0378">Hydrolase</keyword>
<dbReference type="AlphaFoldDB" id="A0A6N9YIQ7"/>
<organism evidence="13 14">
    <name type="scientific">Phytoactinopolyspora alkaliphila</name>
    <dbReference type="NCBI Taxonomy" id="1783498"/>
    <lineage>
        <taxon>Bacteria</taxon>
        <taxon>Bacillati</taxon>
        <taxon>Actinomycetota</taxon>
        <taxon>Actinomycetes</taxon>
        <taxon>Jiangellales</taxon>
        <taxon>Jiangellaceae</taxon>
        <taxon>Phytoactinopolyspora</taxon>
    </lineage>
</organism>
<dbReference type="Gene3D" id="3.50.30.30">
    <property type="match status" value="1"/>
</dbReference>
<evidence type="ECO:0000256" key="6">
    <source>
        <dbReference type="ARBA" id="ARBA00022825"/>
    </source>
</evidence>
<feature type="chain" id="PRO_5039144609" evidence="10">
    <location>
        <begin position="24"/>
        <end position="1045"/>
    </location>
</feature>
<evidence type="ECO:0000256" key="4">
    <source>
        <dbReference type="ARBA" id="ARBA00022729"/>
    </source>
</evidence>
<dbReference type="PANTHER" id="PTHR43806">
    <property type="entry name" value="PEPTIDASE S8"/>
    <property type="match status" value="1"/>
</dbReference>
<keyword evidence="4 10" id="KW-0732">Signal</keyword>
<dbReference type="Pfam" id="PF02225">
    <property type="entry name" value="PA"/>
    <property type="match status" value="1"/>
</dbReference>
<name>A0A6N9YIQ7_9ACTN</name>
<feature type="domain" description="PA" evidence="12">
    <location>
        <begin position="424"/>
        <end position="513"/>
    </location>
</feature>
<dbReference type="InterPro" id="IPR015500">
    <property type="entry name" value="Peptidase_S8_subtilisin-rel"/>
</dbReference>
<evidence type="ECO:0000256" key="2">
    <source>
        <dbReference type="ARBA" id="ARBA00022512"/>
    </source>
</evidence>
<sequence>MVRRIAVAVTSLALLAASASTVAAEDAGVPERPVPDHVEDLRLDDPVTASGAELDGKIDPQLLEATGTELVSVQLSEDPVSVVAAGDASPARQRQQKAAVDRQQASVLGSITRADGSAQQVAAVSGALNAVIVEVDAAALKDLADDERVVSIAKVIDYEEALNETVPYIGGETVHNAGFDGDGVRVAVLDSGIDYTHAKLGGAGTLEAYEEAYGTDFDDPANTTRDGLFPTDKVVEGYDFVGEQWVGGDPASALNPNPDPIDYDGHGTHVADIIGGVNGVAPAVDLYAAKVCASQDSACSGVALMQAMDWVLDPYGNGDTSDPVDIVNMSLGAVYGQHFDNQLSQAVENVSELGVLVVAASGNSSDKPFITSTPGAAPSALSVAQTYVPSAVLPLMEVVSPEAIAGEYAAVFQPWSVPLTELIEGPLQYADGQGGNLLGCEPFEPGSLDGLVVLVDRGDCNFSLKISHISQAGGIAGIIGMVTPDEPFAGADGGDRPIDIPGFMIGQAENQALKAHVEDGVMVRFDPEAGIPLIGHTVGSSSRGPTVESNIIKPEIGAPGASISAIAGTGAGEGAFGGTSGATPMVAGSAALLMQAFPERDPMQVKANLMNTGEIEIMNEPEFLGGDLAPITRIGGGEVRVDRALAAGATAWVPEQRSAALSFGFHEVHQKRLTMTEAVRVTNVSDRRITYDVTPEFRFADDEANGAVTVTAPRSVKIPAGASRDVKVTMTIDGAALREWNLDSGALGADGDALTAMEYDGYLTFAEAGQDQNTIRVPWHVLPRQTGDVRETKVRDSLRLVNTGVGDAAVETYSLIAESERQERGDAGEGMPTPDFRYLGVATAPVPAGFCSDDESFVMTFAVNTWERQTHANVPSSFEFWLDTGQDGAADYVVVNRDLSFAGYDDGRNATFVVDLATGTADAWFFTDHDTNSANTVLPICGEQIGMTAADFGTPMDVTAVATDIYFGGPGDEVGGITIAPMGERFLGVFGDGSVGFGTVPARGRETLGYVDTGETVNTTETGLLLLYRGGAPGLDEASTLILAD</sequence>
<dbReference type="InterPro" id="IPR000209">
    <property type="entry name" value="Peptidase_S8/S53_dom"/>
</dbReference>
<dbReference type="GO" id="GO:0006508">
    <property type="term" value="P:proteolysis"/>
    <property type="evidence" value="ECO:0007669"/>
    <property type="project" value="UniProtKB-KW"/>
</dbReference>
<keyword evidence="14" id="KW-1185">Reference proteome</keyword>
<keyword evidence="3 8" id="KW-0645">Protease</keyword>
<dbReference type="RefSeq" id="WP_163817249.1">
    <property type="nucleotide sequence ID" value="NZ_JAAGOB010000003.1"/>
</dbReference>
<dbReference type="InterPro" id="IPR036852">
    <property type="entry name" value="Peptidase_S8/S53_dom_sf"/>
</dbReference>
<dbReference type="InterPro" id="IPR003137">
    <property type="entry name" value="PA_domain"/>
</dbReference>
<dbReference type="PANTHER" id="PTHR43806:SF11">
    <property type="entry name" value="CEREVISIN-RELATED"/>
    <property type="match status" value="1"/>
</dbReference>
<dbReference type="CDD" id="cd07474">
    <property type="entry name" value="Peptidases_S8_subtilisin_Vpr-like"/>
    <property type="match status" value="1"/>
</dbReference>
<dbReference type="InterPro" id="IPR023828">
    <property type="entry name" value="Peptidase_S8_Ser-AS"/>
</dbReference>
<comment type="caution">
    <text evidence="13">The sequence shown here is derived from an EMBL/GenBank/DDBJ whole genome shotgun (WGS) entry which is preliminary data.</text>
</comment>
<feature type="active site" description="Charge relay system" evidence="7 8">
    <location>
        <position position="580"/>
    </location>
</feature>
<evidence type="ECO:0000256" key="1">
    <source>
        <dbReference type="ARBA" id="ARBA00011073"/>
    </source>
</evidence>
<dbReference type="SUPFAM" id="SSF52743">
    <property type="entry name" value="Subtilisin-like"/>
    <property type="match status" value="1"/>
</dbReference>
<evidence type="ECO:0000313" key="13">
    <source>
        <dbReference type="EMBL" id="NED94931.1"/>
    </source>
</evidence>
<dbReference type="Proteomes" id="UP000469185">
    <property type="component" value="Unassembled WGS sequence"/>
</dbReference>
<dbReference type="InterPro" id="IPR034213">
    <property type="entry name" value="S8_Vpr-like"/>
</dbReference>
<evidence type="ECO:0000256" key="9">
    <source>
        <dbReference type="RuleBase" id="RU003355"/>
    </source>
</evidence>
<keyword evidence="2" id="KW-0134">Cell wall</keyword>
<dbReference type="GO" id="GO:0004252">
    <property type="term" value="F:serine-type endopeptidase activity"/>
    <property type="evidence" value="ECO:0007669"/>
    <property type="project" value="UniProtKB-UniRule"/>
</dbReference>
<feature type="signal peptide" evidence="10">
    <location>
        <begin position="1"/>
        <end position="23"/>
    </location>
</feature>
<feature type="domain" description="Peptidase S8/S53" evidence="11">
    <location>
        <begin position="181"/>
        <end position="613"/>
    </location>
</feature>
<dbReference type="InterPro" id="IPR023827">
    <property type="entry name" value="Peptidase_S8_Asp-AS"/>
</dbReference>
<gene>
    <name evidence="13" type="ORF">G1H11_06355</name>
</gene>
<evidence type="ECO:0000256" key="7">
    <source>
        <dbReference type="PIRSR" id="PIRSR615500-1"/>
    </source>
</evidence>
<evidence type="ECO:0000256" key="8">
    <source>
        <dbReference type="PROSITE-ProRule" id="PRU01240"/>
    </source>
</evidence>
<protein>
    <submittedName>
        <fullName evidence="13">S8 family serine peptidase</fullName>
    </submittedName>
</protein>
<accession>A0A6N9YIQ7</accession>